<evidence type="ECO:0000256" key="2">
    <source>
        <dbReference type="ARBA" id="ARBA00022679"/>
    </source>
</evidence>
<evidence type="ECO:0000256" key="3">
    <source>
        <dbReference type="ARBA" id="ARBA00022737"/>
    </source>
</evidence>
<dbReference type="PANTHER" id="PTHR23416:SF23">
    <property type="entry name" value="ACETYLTRANSFERASE C18B11.09C-RELATED"/>
    <property type="match status" value="1"/>
</dbReference>
<dbReference type="EMBL" id="BMGC01000003">
    <property type="protein sequence ID" value="GGB21862.1"/>
    <property type="molecule type" value="Genomic_DNA"/>
</dbReference>
<keyword evidence="5" id="KW-1185">Reference proteome</keyword>
<protein>
    <recommendedName>
        <fullName evidence="6">Acetyltransferase</fullName>
    </recommendedName>
</protein>
<keyword evidence="2" id="KW-0808">Transferase</keyword>
<comment type="similarity">
    <text evidence="1">Belongs to the transferase hexapeptide repeat family.</text>
</comment>
<gene>
    <name evidence="4" type="ORF">GCM10011489_07570</name>
</gene>
<dbReference type="InterPro" id="IPR051159">
    <property type="entry name" value="Hexapeptide_acetyltransf"/>
</dbReference>
<organism evidence="4 5">
    <name type="scientific">Gordonia jinhuaensis</name>
    <dbReference type="NCBI Taxonomy" id="1517702"/>
    <lineage>
        <taxon>Bacteria</taxon>
        <taxon>Bacillati</taxon>
        <taxon>Actinomycetota</taxon>
        <taxon>Actinomycetes</taxon>
        <taxon>Mycobacteriales</taxon>
        <taxon>Gordoniaceae</taxon>
        <taxon>Gordonia</taxon>
    </lineage>
</organism>
<dbReference type="SUPFAM" id="SSF51161">
    <property type="entry name" value="Trimeric LpxA-like enzymes"/>
    <property type="match status" value="1"/>
</dbReference>
<reference evidence="4" key="2">
    <citation type="submission" date="2020-09" db="EMBL/GenBank/DDBJ databases">
        <authorList>
            <person name="Sun Q."/>
            <person name="Zhou Y."/>
        </authorList>
    </citation>
    <scope>NUCLEOTIDE SEQUENCE</scope>
    <source>
        <strain evidence="4">CGMCC 1.12827</strain>
    </source>
</reference>
<dbReference type="GO" id="GO:0005829">
    <property type="term" value="C:cytosol"/>
    <property type="evidence" value="ECO:0007669"/>
    <property type="project" value="TreeGrafter"/>
</dbReference>
<evidence type="ECO:0000313" key="5">
    <source>
        <dbReference type="Proteomes" id="UP000621454"/>
    </source>
</evidence>
<dbReference type="InterPro" id="IPR018357">
    <property type="entry name" value="Hexapep_transf_CS"/>
</dbReference>
<sequence length="189" mass="20314">MPPATTSVIRTSYEQTRRQKFVERFFNLLVTHVPSHMFRQAFLRFGGATIGTDTAIMLGANIIGQESLVIGDNVSIGPDVMLDARGGLTIDDDVVIAGDSQIITGRHLVNSPDFAAELAPVHIGHHAWLASRVTVTMGVTIGYGAVIGACSLVTKDVGDMRIAAGVPAKERGTRESSLDYHPTYRPIIT</sequence>
<dbReference type="GO" id="GO:0008374">
    <property type="term" value="F:O-acyltransferase activity"/>
    <property type="evidence" value="ECO:0007669"/>
    <property type="project" value="TreeGrafter"/>
</dbReference>
<keyword evidence="3" id="KW-0677">Repeat</keyword>
<evidence type="ECO:0000313" key="4">
    <source>
        <dbReference type="EMBL" id="GGB21862.1"/>
    </source>
</evidence>
<name>A0A916WQ21_9ACTN</name>
<dbReference type="InterPro" id="IPR011004">
    <property type="entry name" value="Trimer_LpxA-like_sf"/>
</dbReference>
<comment type="caution">
    <text evidence="4">The sequence shown here is derived from an EMBL/GenBank/DDBJ whole genome shotgun (WGS) entry which is preliminary data.</text>
</comment>
<dbReference type="Proteomes" id="UP000621454">
    <property type="component" value="Unassembled WGS sequence"/>
</dbReference>
<accession>A0A916WQ21</accession>
<dbReference type="PROSITE" id="PS00101">
    <property type="entry name" value="HEXAPEP_TRANSFERASES"/>
    <property type="match status" value="1"/>
</dbReference>
<reference evidence="4" key="1">
    <citation type="journal article" date="2014" name="Int. J. Syst. Evol. Microbiol.">
        <title>Complete genome sequence of Corynebacterium casei LMG S-19264T (=DSM 44701T), isolated from a smear-ripened cheese.</title>
        <authorList>
            <consortium name="US DOE Joint Genome Institute (JGI-PGF)"/>
            <person name="Walter F."/>
            <person name="Albersmeier A."/>
            <person name="Kalinowski J."/>
            <person name="Ruckert C."/>
        </authorList>
    </citation>
    <scope>NUCLEOTIDE SEQUENCE</scope>
    <source>
        <strain evidence="4">CGMCC 1.12827</strain>
    </source>
</reference>
<dbReference type="Gene3D" id="2.160.10.10">
    <property type="entry name" value="Hexapeptide repeat proteins"/>
    <property type="match status" value="1"/>
</dbReference>
<evidence type="ECO:0000256" key="1">
    <source>
        <dbReference type="ARBA" id="ARBA00007274"/>
    </source>
</evidence>
<dbReference type="CDD" id="cd04647">
    <property type="entry name" value="LbH_MAT_like"/>
    <property type="match status" value="1"/>
</dbReference>
<dbReference type="AlphaFoldDB" id="A0A916WQ21"/>
<proteinExistence type="inferred from homology"/>
<dbReference type="PANTHER" id="PTHR23416">
    <property type="entry name" value="SIALIC ACID SYNTHASE-RELATED"/>
    <property type="match status" value="1"/>
</dbReference>
<evidence type="ECO:0008006" key="6">
    <source>
        <dbReference type="Google" id="ProtNLM"/>
    </source>
</evidence>